<dbReference type="GO" id="GO:0006825">
    <property type="term" value="P:copper ion transport"/>
    <property type="evidence" value="ECO:0007669"/>
    <property type="project" value="InterPro"/>
</dbReference>
<feature type="transmembrane region" description="Helical" evidence="6">
    <location>
        <begin position="165"/>
        <end position="182"/>
    </location>
</feature>
<dbReference type="PANTHER" id="PTHR34820:SF4">
    <property type="entry name" value="INNER MEMBRANE PROTEIN YEBZ"/>
    <property type="match status" value="1"/>
</dbReference>
<keyword evidence="3" id="KW-0732">Signal</keyword>
<dbReference type="InterPro" id="IPR014755">
    <property type="entry name" value="Cu-Rt/internalin_Ig-like"/>
</dbReference>
<keyword evidence="2" id="KW-0479">Metal-binding</keyword>
<protein>
    <recommendedName>
        <fullName evidence="7">CopC domain-containing protein</fullName>
    </recommendedName>
</protein>
<dbReference type="GO" id="GO:0005886">
    <property type="term" value="C:plasma membrane"/>
    <property type="evidence" value="ECO:0007669"/>
    <property type="project" value="TreeGrafter"/>
</dbReference>
<feature type="compositionally biased region" description="Acidic residues" evidence="5">
    <location>
        <begin position="119"/>
        <end position="151"/>
    </location>
</feature>
<reference evidence="8" key="1">
    <citation type="submission" date="2015-08" db="EMBL/GenBank/DDBJ databases">
        <title>Complete DNA Sequence of Pseudomonas syringae pv. actinidiae, the Causal Agent of Kiwifruit Canker Disease.</title>
        <authorList>
            <person name="Rikkerink E.H.A."/>
            <person name="Fineran P.C."/>
        </authorList>
    </citation>
    <scope>NUCLEOTIDE SEQUENCE</scope>
    <source>
        <strain evidence="8">DSM 13666</strain>
    </source>
</reference>
<dbReference type="GO" id="GO:0042597">
    <property type="term" value="C:periplasmic space"/>
    <property type="evidence" value="ECO:0007669"/>
    <property type="project" value="InterPro"/>
</dbReference>
<keyword evidence="6" id="KW-0812">Transmembrane</keyword>
<dbReference type="OMA" id="HEHEVAS"/>
<dbReference type="GO" id="GO:0005507">
    <property type="term" value="F:copper ion binding"/>
    <property type="evidence" value="ECO:0007669"/>
    <property type="project" value="InterPro"/>
</dbReference>
<evidence type="ECO:0000313" key="8">
    <source>
        <dbReference type="EMBL" id="KOO38890.1"/>
    </source>
</evidence>
<evidence type="ECO:0000256" key="5">
    <source>
        <dbReference type="SAM" id="MobiDB-lite"/>
    </source>
</evidence>
<dbReference type="InterPro" id="IPR032694">
    <property type="entry name" value="CopC/D"/>
</dbReference>
<name>A0A0M0KJA8_ALKHA</name>
<accession>A0A0M0KJA8</accession>
<keyword evidence="4" id="KW-0186">Copper</keyword>
<evidence type="ECO:0000256" key="6">
    <source>
        <dbReference type="SAM" id="Phobius"/>
    </source>
</evidence>
<feature type="region of interest" description="Disordered" evidence="5">
    <location>
        <begin position="118"/>
        <end position="157"/>
    </location>
</feature>
<dbReference type="PATRIC" id="fig|136160.3.peg.2020"/>
<dbReference type="GeneID" id="87597831"/>
<dbReference type="InterPro" id="IPR007348">
    <property type="entry name" value="CopC_dom"/>
</dbReference>
<dbReference type="AlphaFoldDB" id="A0A0M0KJA8"/>
<evidence type="ECO:0000259" key="7">
    <source>
        <dbReference type="Pfam" id="PF04234"/>
    </source>
</evidence>
<feature type="domain" description="CopC" evidence="7">
    <location>
        <begin position="24"/>
        <end position="116"/>
    </location>
</feature>
<evidence type="ECO:0000256" key="1">
    <source>
        <dbReference type="ARBA" id="ARBA00004196"/>
    </source>
</evidence>
<sequence>MRLRTLSMMLVLWLIIPTSTVYGHSYVSSSEPEDGETVTDLVDNIHLYFDGGIESPSSAQVFDQDGHEHEVASIDLGDQEMVIVMETPLEAGVYTVEWTVLGSDTHVTEGSFSFTVEAVSEETEPVEEATEGEGDNEPEQSEEPVNEETSPEDERPLAEGNHVRFILPFVGTVLLIAIAIVIKQLRRRK</sequence>
<evidence type="ECO:0000256" key="2">
    <source>
        <dbReference type="ARBA" id="ARBA00022723"/>
    </source>
</evidence>
<organism evidence="8">
    <name type="scientific">Halalkalibacterium halodurans</name>
    <name type="common">Bacillus halodurans</name>
    <dbReference type="NCBI Taxonomy" id="86665"/>
    <lineage>
        <taxon>Bacteria</taxon>
        <taxon>Bacillati</taxon>
        <taxon>Bacillota</taxon>
        <taxon>Bacilli</taxon>
        <taxon>Bacillales</taxon>
        <taxon>Bacillaceae</taxon>
        <taxon>Halalkalibacterium (ex Joshi et al. 2022)</taxon>
    </lineage>
</organism>
<evidence type="ECO:0000256" key="4">
    <source>
        <dbReference type="ARBA" id="ARBA00023008"/>
    </source>
</evidence>
<gene>
    <name evidence="8" type="ORF">AMD02_08415</name>
</gene>
<evidence type="ECO:0000256" key="3">
    <source>
        <dbReference type="ARBA" id="ARBA00022729"/>
    </source>
</evidence>
<comment type="caution">
    <text evidence="8">The sequence shown here is derived from an EMBL/GenBank/DDBJ whole genome shotgun (WGS) entry which is preliminary data.</text>
</comment>
<keyword evidence="6" id="KW-0472">Membrane</keyword>
<dbReference type="PANTHER" id="PTHR34820">
    <property type="entry name" value="INNER MEMBRANE PROTEIN YEBZ"/>
    <property type="match status" value="1"/>
</dbReference>
<dbReference type="Gene3D" id="2.60.40.1220">
    <property type="match status" value="1"/>
</dbReference>
<proteinExistence type="predicted"/>
<dbReference type="GO" id="GO:0046688">
    <property type="term" value="P:response to copper ion"/>
    <property type="evidence" value="ECO:0007669"/>
    <property type="project" value="InterPro"/>
</dbReference>
<comment type="subcellular location">
    <subcellularLocation>
        <location evidence="1">Cell envelope</location>
    </subcellularLocation>
</comment>
<dbReference type="GO" id="GO:0030313">
    <property type="term" value="C:cell envelope"/>
    <property type="evidence" value="ECO:0007669"/>
    <property type="project" value="UniProtKB-SubCell"/>
</dbReference>
<dbReference type="RefSeq" id="WP_010898447.1">
    <property type="nucleotide sequence ID" value="NZ_CP040441.1"/>
</dbReference>
<dbReference type="SUPFAM" id="SSF81296">
    <property type="entry name" value="E set domains"/>
    <property type="match status" value="1"/>
</dbReference>
<dbReference type="Pfam" id="PF04234">
    <property type="entry name" value="CopC"/>
    <property type="match status" value="1"/>
</dbReference>
<dbReference type="InterPro" id="IPR014756">
    <property type="entry name" value="Ig_E-set"/>
</dbReference>
<keyword evidence="6" id="KW-1133">Transmembrane helix</keyword>
<dbReference type="EMBL" id="LILD01000001">
    <property type="protein sequence ID" value="KOO38890.1"/>
    <property type="molecule type" value="Genomic_DNA"/>
</dbReference>